<dbReference type="GO" id="GO:0006741">
    <property type="term" value="P:NADP+ biosynthetic process"/>
    <property type="evidence" value="ECO:0007669"/>
    <property type="project" value="InterPro"/>
</dbReference>
<keyword evidence="3" id="KW-0521">NADP</keyword>
<dbReference type="GO" id="GO:0019674">
    <property type="term" value="P:NAD+ metabolic process"/>
    <property type="evidence" value="ECO:0007669"/>
    <property type="project" value="InterPro"/>
</dbReference>
<evidence type="ECO:0000256" key="5">
    <source>
        <dbReference type="ARBA" id="ARBA00047925"/>
    </source>
</evidence>
<evidence type="ECO:0000313" key="7">
    <source>
        <dbReference type="Proteomes" id="UP000033358"/>
    </source>
</evidence>
<dbReference type="Pfam" id="PF20143">
    <property type="entry name" value="NAD_kinase_C"/>
    <property type="match status" value="1"/>
</dbReference>
<dbReference type="InterPro" id="IPR017437">
    <property type="entry name" value="ATP-NAD_kinase_PpnK-typ_C"/>
</dbReference>
<keyword evidence="4" id="KW-0520">NAD</keyword>
<accession>A0A0F5MNF2</accession>
<protein>
    <submittedName>
        <fullName evidence="6">Putative inorganic polyphosphate/ATP-NAD kinase</fullName>
        <ecNumber evidence="6">2.7.1.23</ecNumber>
    </submittedName>
</protein>
<dbReference type="GO" id="GO:0051287">
    <property type="term" value="F:NAD binding"/>
    <property type="evidence" value="ECO:0007669"/>
    <property type="project" value="UniProtKB-ARBA"/>
</dbReference>
<name>A0A0F5MNF2_9RICK</name>
<evidence type="ECO:0000256" key="4">
    <source>
        <dbReference type="ARBA" id="ARBA00023027"/>
    </source>
</evidence>
<gene>
    <name evidence="6" type="primary">ppnK</name>
    <name evidence="6" type="ORF">SZ25_00561</name>
</gene>
<dbReference type="Proteomes" id="UP000033358">
    <property type="component" value="Unassembled WGS sequence"/>
</dbReference>
<evidence type="ECO:0000256" key="1">
    <source>
        <dbReference type="ARBA" id="ARBA00022679"/>
    </source>
</evidence>
<dbReference type="NCBIfam" id="NF003406">
    <property type="entry name" value="PRK04761.1"/>
    <property type="match status" value="1"/>
</dbReference>
<keyword evidence="1 6" id="KW-0808">Transferase</keyword>
<dbReference type="InterPro" id="IPR016064">
    <property type="entry name" value="NAD/diacylglycerol_kinase_sf"/>
</dbReference>
<keyword evidence="7" id="KW-1185">Reference proteome</keyword>
<proteinExistence type="predicted"/>
<dbReference type="GO" id="GO:0003951">
    <property type="term" value="F:NAD+ kinase activity"/>
    <property type="evidence" value="ECO:0007669"/>
    <property type="project" value="UniProtKB-EC"/>
</dbReference>
<dbReference type="PANTHER" id="PTHR20275">
    <property type="entry name" value="NAD KINASE"/>
    <property type="match status" value="1"/>
</dbReference>
<dbReference type="AlphaFoldDB" id="A0A0F5MNF2"/>
<dbReference type="PATRIC" id="fig|1607817.3.peg.557"/>
<dbReference type="PANTHER" id="PTHR20275:SF0">
    <property type="entry name" value="NAD KINASE"/>
    <property type="match status" value="1"/>
</dbReference>
<dbReference type="Gene3D" id="2.60.200.30">
    <property type="entry name" value="Probable inorganic polyphosphate/atp-NAD kinase, domain 2"/>
    <property type="match status" value="1"/>
</dbReference>
<comment type="caution">
    <text evidence="6">The sequence shown here is derived from an EMBL/GenBank/DDBJ whole genome shotgun (WGS) entry which is preliminary data.</text>
</comment>
<dbReference type="EMBL" id="JYHA01000088">
    <property type="protein sequence ID" value="KKB96348.1"/>
    <property type="molecule type" value="Genomic_DNA"/>
</dbReference>
<comment type="catalytic activity">
    <reaction evidence="5">
        <text>NAD(+) + ATP = ADP + NADP(+) + H(+)</text>
        <dbReference type="Rhea" id="RHEA:18629"/>
        <dbReference type="ChEBI" id="CHEBI:15378"/>
        <dbReference type="ChEBI" id="CHEBI:30616"/>
        <dbReference type="ChEBI" id="CHEBI:57540"/>
        <dbReference type="ChEBI" id="CHEBI:58349"/>
        <dbReference type="ChEBI" id="CHEBI:456216"/>
        <dbReference type="EC" id="2.7.1.23"/>
    </reaction>
</comment>
<evidence type="ECO:0000313" key="6">
    <source>
        <dbReference type="EMBL" id="KKB96348.1"/>
    </source>
</evidence>
<reference evidence="6 7" key="1">
    <citation type="submission" date="2015-02" db="EMBL/GenBank/DDBJ databases">
        <title>Single cell genomics of a rare environmental alphaproteobacterium provides unique insights into Rickettsiaceae evolution.</title>
        <authorList>
            <person name="Martijn J."/>
            <person name="Schulz F."/>
            <person name="Zaremba-Niedzwiedzka K."/>
            <person name="Viklund J."/>
            <person name="Stepanauskas R."/>
            <person name="Andersson S.G.E."/>
            <person name="Horn M."/>
            <person name="Guy L."/>
            <person name="Ettema T.J.G."/>
        </authorList>
    </citation>
    <scope>NUCLEOTIDE SEQUENCE [LARGE SCALE GENOMIC DNA]</scope>
    <source>
        <strain evidence="6 7">SCGC AAA041-L04</strain>
    </source>
</reference>
<dbReference type="Gene3D" id="3.40.50.10330">
    <property type="entry name" value="Probable inorganic polyphosphate/atp-NAD kinase, domain 1"/>
    <property type="match status" value="1"/>
</dbReference>
<dbReference type="Pfam" id="PF01513">
    <property type="entry name" value="NAD_kinase"/>
    <property type="match status" value="1"/>
</dbReference>
<keyword evidence="2 6" id="KW-0418">Kinase</keyword>
<evidence type="ECO:0000256" key="2">
    <source>
        <dbReference type="ARBA" id="ARBA00022777"/>
    </source>
</evidence>
<dbReference type="InterPro" id="IPR017438">
    <property type="entry name" value="ATP-NAD_kinase_N"/>
</dbReference>
<organism evidence="6 7">
    <name type="scientific">Candidatus Arcanibacter lacustris</name>
    <dbReference type="NCBI Taxonomy" id="1607817"/>
    <lineage>
        <taxon>Bacteria</taxon>
        <taxon>Pseudomonadati</taxon>
        <taxon>Pseudomonadota</taxon>
        <taxon>Alphaproteobacteria</taxon>
        <taxon>Rickettsiales</taxon>
        <taxon>Candidatus Arcanibacter</taxon>
    </lineage>
</organism>
<dbReference type="SUPFAM" id="SSF111331">
    <property type="entry name" value="NAD kinase/diacylglycerol kinase-like"/>
    <property type="match status" value="1"/>
</dbReference>
<dbReference type="InterPro" id="IPR002504">
    <property type="entry name" value="NADK"/>
</dbReference>
<dbReference type="GO" id="GO:0005524">
    <property type="term" value="F:ATP binding"/>
    <property type="evidence" value="ECO:0007669"/>
    <property type="project" value="UniProtKB-ARBA"/>
</dbReference>
<evidence type="ECO:0000256" key="3">
    <source>
        <dbReference type="ARBA" id="ARBA00022857"/>
    </source>
</evidence>
<sequence length="233" mass="26148">MLENYQFVSENEDPDLILVLGGDGFMLHAIHNYMYLNIPFFGINCGTVGFLLNNPNNNELLQRIEEAKCTNIHPLELMATDINGNIIKALAINEIYLYRQTTQTIAVKVIIDQITRIEKLVGDGVIVSTSAGSSAYNFSVGGPILPIGSNILSIYGISAFRPRRWKGALLPNNVTINFEAMDYHKRPVNIVADFNEFPNIIHAEVVQNCSKKIQLLFDPGHSLEDRIIREQFI</sequence>
<dbReference type="EC" id="2.7.1.23" evidence="6"/>